<dbReference type="PANTHER" id="PTHR13604:SF0">
    <property type="entry name" value="ABASIC SITE PROCESSING PROTEIN HMCES"/>
    <property type="match status" value="1"/>
</dbReference>
<gene>
    <name evidence="9" type="ORF">ABNF92_19835</name>
</gene>
<comment type="similarity">
    <text evidence="1 8">Belongs to the SOS response-associated peptidase family.</text>
</comment>
<accession>A0AAU7MSZ7</accession>
<dbReference type="RefSeq" id="WP_222534945.1">
    <property type="nucleotide sequence ID" value="NZ_CP157803.1"/>
</dbReference>
<dbReference type="GO" id="GO:0006508">
    <property type="term" value="P:proteolysis"/>
    <property type="evidence" value="ECO:0007669"/>
    <property type="project" value="UniProtKB-KW"/>
</dbReference>
<evidence type="ECO:0000256" key="7">
    <source>
        <dbReference type="ARBA" id="ARBA00023239"/>
    </source>
</evidence>
<keyword evidence="4 8" id="KW-0378">Hydrolase</keyword>
<evidence type="ECO:0000256" key="8">
    <source>
        <dbReference type="RuleBase" id="RU364100"/>
    </source>
</evidence>
<dbReference type="AlphaFoldDB" id="A0AAU7MSZ7"/>
<organism evidence="9">
    <name type="scientific">Marinobacter sp. MMG032</name>
    <dbReference type="NCBI Taxonomy" id="3158548"/>
    <lineage>
        <taxon>Bacteria</taxon>
        <taxon>Pseudomonadati</taxon>
        <taxon>Pseudomonadota</taxon>
        <taxon>Gammaproteobacteria</taxon>
        <taxon>Pseudomonadales</taxon>
        <taxon>Marinobacteraceae</taxon>
        <taxon>Marinobacter</taxon>
    </lineage>
</organism>
<evidence type="ECO:0000313" key="9">
    <source>
        <dbReference type="EMBL" id="XBQ21560.1"/>
    </source>
</evidence>
<dbReference type="InterPro" id="IPR036590">
    <property type="entry name" value="SRAP-like"/>
</dbReference>
<keyword evidence="3" id="KW-0227">DNA damage</keyword>
<geneLocation type="plasmid" evidence="9">
    <name>unnaned</name>
</geneLocation>
<dbReference type="EMBL" id="CP157803">
    <property type="protein sequence ID" value="XBQ21560.1"/>
    <property type="molecule type" value="Genomic_DNA"/>
</dbReference>
<evidence type="ECO:0000256" key="4">
    <source>
        <dbReference type="ARBA" id="ARBA00022801"/>
    </source>
</evidence>
<dbReference type="GO" id="GO:0003697">
    <property type="term" value="F:single-stranded DNA binding"/>
    <property type="evidence" value="ECO:0007669"/>
    <property type="project" value="InterPro"/>
</dbReference>
<dbReference type="KEGG" id="mamm:ABNF92_19835"/>
<dbReference type="GO" id="GO:0016829">
    <property type="term" value="F:lyase activity"/>
    <property type="evidence" value="ECO:0007669"/>
    <property type="project" value="UniProtKB-KW"/>
</dbReference>
<name>A0AAU7MSZ7_9GAMM</name>
<dbReference type="Pfam" id="PF02586">
    <property type="entry name" value="SRAP"/>
    <property type="match status" value="1"/>
</dbReference>
<evidence type="ECO:0000256" key="3">
    <source>
        <dbReference type="ARBA" id="ARBA00022763"/>
    </source>
</evidence>
<dbReference type="InterPro" id="IPR003738">
    <property type="entry name" value="SRAP"/>
</dbReference>
<dbReference type="PANTHER" id="PTHR13604">
    <property type="entry name" value="DC12-RELATED"/>
    <property type="match status" value="1"/>
</dbReference>
<evidence type="ECO:0000256" key="1">
    <source>
        <dbReference type="ARBA" id="ARBA00008136"/>
    </source>
</evidence>
<sequence length="228" mass="25492">MCGRFVIHTPLSVIARDYFGVQVSVGDTLANYNVTPGQQIAVIRMGSGGDDGEGLIFDRSYWGFRPKSAGEDAPLSINARAETVASSRYFSHSFLNRRCLIPANGWYEWQKTASGKQPFYVTPREDVSDPLLFFAGIWTPTGQGVSTCCAIITEPAAREFDEVHHRQPVILDAQTIQSWISPEIQDRNSIKALVRRRPIDQLTWFPVSTDVNKPTNNNESLIIPADRF</sequence>
<dbReference type="EC" id="3.4.-.-" evidence="8"/>
<evidence type="ECO:0000256" key="5">
    <source>
        <dbReference type="ARBA" id="ARBA00023124"/>
    </source>
</evidence>
<keyword evidence="6" id="KW-0238">DNA-binding</keyword>
<dbReference type="GO" id="GO:0008233">
    <property type="term" value="F:peptidase activity"/>
    <property type="evidence" value="ECO:0007669"/>
    <property type="project" value="UniProtKB-KW"/>
</dbReference>
<keyword evidence="5" id="KW-0190">Covalent protein-DNA linkage</keyword>
<proteinExistence type="inferred from homology"/>
<evidence type="ECO:0000256" key="6">
    <source>
        <dbReference type="ARBA" id="ARBA00023125"/>
    </source>
</evidence>
<keyword evidence="7" id="KW-0456">Lyase</keyword>
<dbReference type="SUPFAM" id="SSF143081">
    <property type="entry name" value="BB1717-like"/>
    <property type="match status" value="1"/>
</dbReference>
<keyword evidence="9" id="KW-0614">Plasmid</keyword>
<dbReference type="GO" id="GO:0106300">
    <property type="term" value="P:protein-DNA covalent cross-linking repair"/>
    <property type="evidence" value="ECO:0007669"/>
    <property type="project" value="InterPro"/>
</dbReference>
<protein>
    <recommendedName>
        <fullName evidence="8">Abasic site processing protein</fullName>
        <ecNumber evidence="8">3.4.-.-</ecNumber>
    </recommendedName>
</protein>
<reference evidence="9" key="1">
    <citation type="submission" date="2024-05" db="EMBL/GenBank/DDBJ databases">
        <title>Draft Genome Sequences of Flagellimonas sp. MMG031 and Marinobacter sp. MMG032 Isolated from the dinoflagellate Symbiodinium pilosum.</title>
        <authorList>
            <person name="Shikuma N.J."/>
            <person name="Farrell M.V."/>
        </authorList>
    </citation>
    <scope>NUCLEOTIDE SEQUENCE</scope>
    <source>
        <strain evidence="9">MMG032</strain>
        <plasmid evidence="9">unnaned</plasmid>
    </source>
</reference>
<evidence type="ECO:0000256" key="2">
    <source>
        <dbReference type="ARBA" id="ARBA00022670"/>
    </source>
</evidence>
<dbReference type="Gene3D" id="3.90.1680.10">
    <property type="entry name" value="SOS response associated peptidase-like"/>
    <property type="match status" value="1"/>
</dbReference>
<keyword evidence="2 8" id="KW-0645">Protease</keyword>